<evidence type="ECO:0000259" key="7">
    <source>
        <dbReference type="Pfam" id="PF03807"/>
    </source>
</evidence>
<comment type="caution">
    <text evidence="9">The sequence shown here is derived from an EMBL/GenBank/DDBJ whole genome shotgun (WGS) entry which is preliminary data.</text>
</comment>
<dbReference type="GO" id="GO:0055129">
    <property type="term" value="P:L-proline biosynthetic process"/>
    <property type="evidence" value="ECO:0007669"/>
    <property type="project" value="UniProtKB-UniRule"/>
</dbReference>
<evidence type="ECO:0000313" key="9">
    <source>
        <dbReference type="EMBL" id="GAN52838.1"/>
    </source>
</evidence>
<proteinExistence type="inferred from homology"/>
<dbReference type="GO" id="GO:0005737">
    <property type="term" value="C:cytoplasm"/>
    <property type="evidence" value="ECO:0007669"/>
    <property type="project" value="UniProtKB-SubCell"/>
</dbReference>
<keyword evidence="3 4" id="KW-0560">Oxidoreductase</keyword>
<name>A0A0D6MHV8_9PROT</name>
<evidence type="ECO:0000256" key="4">
    <source>
        <dbReference type="HAMAP-Rule" id="MF_01925"/>
    </source>
</evidence>
<comment type="catalytic activity">
    <reaction evidence="4">
        <text>L-proline + NADP(+) = (S)-1-pyrroline-5-carboxylate + NADPH + 2 H(+)</text>
        <dbReference type="Rhea" id="RHEA:14109"/>
        <dbReference type="ChEBI" id="CHEBI:15378"/>
        <dbReference type="ChEBI" id="CHEBI:17388"/>
        <dbReference type="ChEBI" id="CHEBI:57783"/>
        <dbReference type="ChEBI" id="CHEBI:58349"/>
        <dbReference type="ChEBI" id="CHEBI:60039"/>
        <dbReference type="EC" id="1.5.1.2"/>
    </reaction>
</comment>
<evidence type="ECO:0000256" key="3">
    <source>
        <dbReference type="ARBA" id="ARBA00023002"/>
    </source>
</evidence>
<dbReference type="Pfam" id="PF03807">
    <property type="entry name" value="F420_oxidored"/>
    <property type="match status" value="1"/>
</dbReference>
<dbReference type="SUPFAM" id="SSF48179">
    <property type="entry name" value="6-phosphogluconate dehydrogenase C-terminal domain-like"/>
    <property type="match status" value="1"/>
</dbReference>
<dbReference type="Proteomes" id="UP000032679">
    <property type="component" value="Unassembled WGS sequence"/>
</dbReference>
<protein>
    <recommendedName>
        <fullName evidence="4 5">Pyrroline-5-carboxylate reductase</fullName>
        <shortName evidence="4">P5C reductase</shortName>
        <shortName evidence="4">P5CR</shortName>
        <ecNumber evidence="4 5">1.5.1.2</ecNumber>
    </recommendedName>
    <alternativeName>
        <fullName evidence="4">PCA reductase</fullName>
    </alternativeName>
</protein>
<evidence type="ECO:0000313" key="10">
    <source>
        <dbReference type="Proteomes" id="UP000032679"/>
    </source>
</evidence>
<feature type="binding site" evidence="6">
    <location>
        <begin position="71"/>
        <end position="74"/>
    </location>
    <ligand>
        <name>NADP(+)</name>
        <dbReference type="ChEBI" id="CHEBI:58349"/>
    </ligand>
</feature>
<keyword evidence="4" id="KW-0028">Amino-acid biosynthesis</keyword>
<comment type="subcellular location">
    <subcellularLocation>
        <location evidence="4">Cytoplasm</location>
    </subcellularLocation>
</comment>
<dbReference type="InterPro" id="IPR028939">
    <property type="entry name" value="P5C_Rdtase_cat_N"/>
</dbReference>
<feature type="domain" description="Pyrroline-5-carboxylate reductase catalytic N-terminal" evidence="7">
    <location>
        <begin position="14"/>
        <end position="99"/>
    </location>
</feature>
<dbReference type="InterPro" id="IPR000304">
    <property type="entry name" value="Pyrroline-COOH_reductase"/>
</dbReference>
<dbReference type="GO" id="GO:0004735">
    <property type="term" value="F:pyrroline-5-carboxylate reductase activity"/>
    <property type="evidence" value="ECO:0007669"/>
    <property type="project" value="UniProtKB-UniRule"/>
</dbReference>
<evidence type="ECO:0000259" key="8">
    <source>
        <dbReference type="Pfam" id="PF14748"/>
    </source>
</evidence>
<dbReference type="RefSeq" id="WP_048846215.1">
    <property type="nucleotide sequence ID" value="NZ_BALE01000003.1"/>
</dbReference>
<dbReference type="EC" id="1.5.1.2" evidence="4 5"/>
<comment type="pathway">
    <text evidence="4">Amino-acid biosynthesis; L-proline biosynthesis; L-proline from L-glutamate 5-semialdehyde: step 1/1.</text>
</comment>
<dbReference type="NCBIfam" id="TIGR00112">
    <property type="entry name" value="proC"/>
    <property type="match status" value="1"/>
</dbReference>
<keyword evidence="2 4" id="KW-0521">NADP</keyword>
<accession>A0A0D6MHV8</accession>
<dbReference type="UniPathway" id="UPA00098">
    <property type="reaction ID" value="UER00361"/>
</dbReference>
<dbReference type="SUPFAM" id="SSF51735">
    <property type="entry name" value="NAD(P)-binding Rossmann-fold domains"/>
    <property type="match status" value="1"/>
</dbReference>
<dbReference type="Gene3D" id="1.10.3730.10">
    <property type="entry name" value="ProC C-terminal domain-like"/>
    <property type="match status" value="1"/>
</dbReference>
<dbReference type="FunFam" id="1.10.3730.10:FF:000001">
    <property type="entry name" value="Pyrroline-5-carboxylate reductase"/>
    <property type="match status" value="1"/>
</dbReference>
<keyword evidence="4" id="KW-0963">Cytoplasm</keyword>
<dbReference type="Pfam" id="PF14748">
    <property type="entry name" value="P5CR_dimer"/>
    <property type="match status" value="1"/>
</dbReference>
<keyword evidence="4" id="KW-0641">Proline biosynthesis</keyword>
<dbReference type="InterPro" id="IPR008927">
    <property type="entry name" value="6-PGluconate_DH-like_C_sf"/>
</dbReference>
<organism evidence="9 10">
    <name type="scientific">Tanticharoenia sakaeratensis NBRC 103193</name>
    <dbReference type="NCBI Taxonomy" id="1231623"/>
    <lineage>
        <taxon>Bacteria</taxon>
        <taxon>Pseudomonadati</taxon>
        <taxon>Pseudomonadota</taxon>
        <taxon>Alphaproteobacteria</taxon>
        <taxon>Acetobacterales</taxon>
        <taxon>Acetobacteraceae</taxon>
        <taxon>Tanticharoenia</taxon>
    </lineage>
</organism>
<dbReference type="InterPro" id="IPR036291">
    <property type="entry name" value="NAD(P)-bd_dom_sf"/>
</dbReference>
<dbReference type="EMBL" id="BALE01000003">
    <property type="protein sequence ID" value="GAN52838.1"/>
    <property type="molecule type" value="Genomic_DNA"/>
</dbReference>
<dbReference type="HAMAP" id="MF_01925">
    <property type="entry name" value="P5C_reductase"/>
    <property type="match status" value="1"/>
</dbReference>
<dbReference type="PANTHER" id="PTHR11645">
    <property type="entry name" value="PYRROLINE-5-CARBOXYLATE REDUCTASE"/>
    <property type="match status" value="1"/>
</dbReference>
<dbReference type="AlphaFoldDB" id="A0A0D6MHV8"/>
<gene>
    <name evidence="4" type="primary">proC</name>
    <name evidence="9" type="ORF">Tasa_003_016</name>
</gene>
<feature type="domain" description="Pyrroline-5-carboxylate reductase dimerisation" evidence="8">
    <location>
        <begin position="162"/>
        <end position="267"/>
    </location>
</feature>
<evidence type="ECO:0000256" key="1">
    <source>
        <dbReference type="ARBA" id="ARBA00005525"/>
    </source>
</evidence>
<evidence type="ECO:0000256" key="5">
    <source>
        <dbReference type="NCBIfam" id="TIGR00112"/>
    </source>
</evidence>
<dbReference type="STRING" id="1231623.Tasa_003_016"/>
<dbReference type="InterPro" id="IPR029036">
    <property type="entry name" value="P5CR_dimer"/>
</dbReference>
<reference evidence="9 10" key="1">
    <citation type="submission" date="2012-10" db="EMBL/GenBank/DDBJ databases">
        <title>Genome sequencing of Tanticharoenia sakaeratensis NBRC 103193.</title>
        <authorList>
            <person name="Azuma Y."/>
            <person name="Hadano H."/>
            <person name="Hirakawa H."/>
            <person name="Matsushita K."/>
        </authorList>
    </citation>
    <scope>NUCLEOTIDE SEQUENCE [LARGE SCALE GENOMIC DNA]</scope>
    <source>
        <strain evidence="9 10">NBRC 103193</strain>
    </source>
</reference>
<dbReference type="PIRSF" id="PIRSF000193">
    <property type="entry name" value="Pyrrol-5-carb_rd"/>
    <property type="match status" value="1"/>
</dbReference>
<dbReference type="Gene3D" id="3.40.50.720">
    <property type="entry name" value="NAD(P)-binding Rossmann-like Domain"/>
    <property type="match status" value="1"/>
</dbReference>
<comment type="similarity">
    <text evidence="1 4">Belongs to the pyrroline-5-carboxylate reductase family.</text>
</comment>
<dbReference type="OrthoDB" id="9805754at2"/>
<sequence length="269" mass="27567">MSPSPSPTGPSVLLAGCGKLGGALLDGWLQAGLAPSVVLDRHRAPLPAPHRIARTPEDIPADFRPDLVVLAVKPAAAASVAEALVPWIRSSVVLSVMAGRTTAGLAEICGHDRIIRAMPNTPAAIGKGISGMFAGPEVPLAARDACKWLLHAVGAVAVVDRESDMDAVTAVSGSGPAYVFLLAELLEKAAIAQGLAPDLARKLARHTVSGAGALLEADTTDAADLRRAVTSPNGTTARALDILMRDDAWPRTLSDAVAAATARARELAT</sequence>
<comment type="function">
    <text evidence="4">Catalyzes the reduction of 1-pyrroline-5-carboxylate (PCA) to L-proline.</text>
</comment>
<evidence type="ECO:0000256" key="2">
    <source>
        <dbReference type="ARBA" id="ARBA00022857"/>
    </source>
</evidence>
<dbReference type="PANTHER" id="PTHR11645:SF0">
    <property type="entry name" value="PYRROLINE-5-CARBOXYLATE REDUCTASE 3"/>
    <property type="match status" value="1"/>
</dbReference>
<keyword evidence="10" id="KW-1185">Reference proteome</keyword>
<comment type="catalytic activity">
    <reaction evidence="4">
        <text>L-proline + NAD(+) = (S)-1-pyrroline-5-carboxylate + NADH + 2 H(+)</text>
        <dbReference type="Rhea" id="RHEA:14105"/>
        <dbReference type="ChEBI" id="CHEBI:15378"/>
        <dbReference type="ChEBI" id="CHEBI:17388"/>
        <dbReference type="ChEBI" id="CHEBI:57540"/>
        <dbReference type="ChEBI" id="CHEBI:57945"/>
        <dbReference type="ChEBI" id="CHEBI:60039"/>
        <dbReference type="EC" id="1.5.1.2"/>
    </reaction>
</comment>
<evidence type="ECO:0000256" key="6">
    <source>
        <dbReference type="PIRSR" id="PIRSR000193-1"/>
    </source>
</evidence>